<protein>
    <recommendedName>
        <fullName evidence="1">AstE/AspA barrel-sandwich hybrid domain-containing protein</fullName>
    </recommendedName>
</protein>
<evidence type="ECO:0000259" key="1">
    <source>
        <dbReference type="Pfam" id="PF04952"/>
    </source>
</evidence>
<dbReference type="Gene3D" id="2.20.25.160">
    <property type="match status" value="1"/>
</dbReference>
<name>A0A7S3Q3C7_9STRA</name>
<gene>
    <name evidence="2" type="ORF">CDEB00056_LOCUS9229</name>
</gene>
<dbReference type="InterPro" id="IPR007036">
    <property type="entry name" value="Aste_AspA_hybrid_dom"/>
</dbReference>
<dbReference type="Pfam" id="PF04952">
    <property type="entry name" value="AstE_AspA_hybrid"/>
    <property type="match status" value="1"/>
</dbReference>
<proteinExistence type="predicted"/>
<sequence>MFEYLHLYNSNQSKLDYMLKEMYSVTDSDATNDRSQGVPCYRSAAAIRNGEMSGKIVWPSVTDNPNFPAYMIHKHLQDRDFDVVKTGDALFVDLDGNIIPYDGAFGESIYLMFVNEGGYYYQSSGRGVSVAVKAKYDLETGMLYSPEAQRGEKEEKDSLCAS</sequence>
<accession>A0A7S3Q3C7</accession>
<dbReference type="AlphaFoldDB" id="A0A7S3Q3C7"/>
<feature type="domain" description="AstE/AspA barrel-sandwich hybrid" evidence="1">
    <location>
        <begin position="64"/>
        <end position="123"/>
    </location>
</feature>
<dbReference type="SUPFAM" id="SSF53187">
    <property type="entry name" value="Zn-dependent exopeptidases"/>
    <property type="match status" value="1"/>
</dbReference>
<dbReference type="EMBL" id="HBIO01011861">
    <property type="protein sequence ID" value="CAE0464388.1"/>
    <property type="molecule type" value="Transcribed_RNA"/>
</dbReference>
<reference evidence="2" key="1">
    <citation type="submission" date="2021-01" db="EMBL/GenBank/DDBJ databases">
        <authorList>
            <person name="Corre E."/>
            <person name="Pelletier E."/>
            <person name="Niang G."/>
            <person name="Scheremetjew M."/>
            <person name="Finn R."/>
            <person name="Kale V."/>
            <person name="Holt S."/>
            <person name="Cochrane G."/>
            <person name="Meng A."/>
            <person name="Brown T."/>
            <person name="Cohen L."/>
        </authorList>
    </citation>
    <scope>NUCLEOTIDE SEQUENCE</scope>
    <source>
        <strain evidence="2">MM31A-1</strain>
    </source>
</reference>
<organism evidence="2">
    <name type="scientific">Chaetoceros debilis</name>
    <dbReference type="NCBI Taxonomy" id="122233"/>
    <lineage>
        <taxon>Eukaryota</taxon>
        <taxon>Sar</taxon>
        <taxon>Stramenopiles</taxon>
        <taxon>Ochrophyta</taxon>
        <taxon>Bacillariophyta</taxon>
        <taxon>Coscinodiscophyceae</taxon>
        <taxon>Chaetocerotophycidae</taxon>
        <taxon>Chaetocerotales</taxon>
        <taxon>Chaetocerotaceae</taxon>
        <taxon>Chaetoceros</taxon>
    </lineage>
</organism>
<evidence type="ECO:0000313" key="2">
    <source>
        <dbReference type="EMBL" id="CAE0464388.1"/>
    </source>
</evidence>